<dbReference type="Proteomes" id="UP000075714">
    <property type="component" value="Unassembled WGS sequence"/>
</dbReference>
<protein>
    <submittedName>
        <fullName evidence="1">Uncharacterized protein</fullName>
    </submittedName>
</protein>
<dbReference type="AlphaFoldDB" id="A0A150G666"/>
<evidence type="ECO:0000313" key="2">
    <source>
        <dbReference type="Proteomes" id="UP000075714"/>
    </source>
</evidence>
<dbReference type="OrthoDB" id="550076at2759"/>
<proteinExistence type="predicted"/>
<sequence length="320" mass="35706">MARSPHLPPCHVLAHQAQLGDPAAGSPALLCLSAASADRAVEHGGGVLEVVQQGEWYGLRSPLLEGLFLQARKKAPHLVFFSARLGVWEQWKVDSLYQGVMQQHSPALCLGSRQVPTVALSVRAWRVGSVLGPALPRPASPPRPVQRGAGPVQVHQADPWRQALTMGGDTGAGGEYAESLDSSLQDDALELSHNVVKGYVTRVTKWPLYLAFRMWRALARSEHQKRDQATAHRERRLQSAAWAAMQQLAATERHERHLMACQRKDRWRRCAAVLAAWARLTGERRVLVHRYMKSRQRVAVLLARSILLDWQAMAAERRWP</sequence>
<comment type="caution">
    <text evidence="1">The sequence shown here is derived from an EMBL/GenBank/DDBJ whole genome shotgun (WGS) entry which is preliminary data.</text>
</comment>
<accession>A0A150G666</accession>
<dbReference type="EMBL" id="LSYV01000057">
    <property type="protein sequence ID" value="KXZ45314.1"/>
    <property type="molecule type" value="Genomic_DNA"/>
</dbReference>
<name>A0A150G666_GONPE</name>
<keyword evidence="2" id="KW-1185">Reference proteome</keyword>
<gene>
    <name evidence="1" type="ORF">GPECTOR_56g411</name>
</gene>
<organism evidence="1 2">
    <name type="scientific">Gonium pectorale</name>
    <name type="common">Green alga</name>
    <dbReference type="NCBI Taxonomy" id="33097"/>
    <lineage>
        <taxon>Eukaryota</taxon>
        <taxon>Viridiplantae</taxon>
        <taxon>Chlorophyta</taxon>
        <taxon>core chlorophytes</taxon>
        <taxon>Chlorophyceae</taxon>
        <taxon>CS clade</taxon>
        <taxon>Chlamydomonadales</taxon>
        <taxon>Volvocaceae</taxon>
        <taxon>Gonium</taxon>
    </lineage>
</organism>
<reference evidence="2" key="1">
    <citation type="journal article" date="2016" name="Nat. Commun.">
        <title>The Gonium pectorale genome demonstrates co-option of cell cycle regulation during the evolution of multicellularity.</title>
        <authorList>
            <person name="Hanschen E.R."/>
            <person name="Marriage T.N."/>
            <person name="Ferris P.J."/>
            <person name="Hamaji T."/>
            <person name="Toyoda A."/>
            <person name="Fujiyama A."/>
            <person name="Neme R."/>
            <person name="Noguchi H."/>
            <person name="Minakuchi Y."/>
            <person name="Suzuki M."/>
            <person name="Kawai-Toyooka H."/>
            <person name="Smith D.R."/>
            <person name="Sparks H."/>
            <person name="Anderson J."/>
            <person name="Bakaric R."/>
            <person name="Luria V."/>
            <person name="Karger A."/>
            <person name="Kirschner M.W."/>
            <person name="Durand P.M."/>
            <person name="Michod R.E."/>
            <person name="Nozaki H."/>
            <person name="Olson B.J."/>
        </authorList>
    </citation>
    <scope>NUCLEOTIDE SEQUENCE [LARGE SCALE GENOMIC DNA]</scope>
    <source>
        <strain evidence="2">NIES-2863</strain>
    </source>
</reference>
<evidence type="ECO:0000313" key="1">
    <source>
        <dbReference type="EMBL" id="KXZ45314.1"/>
    </source>
</evidence>